<name>A0A2T7NW92_POMCA</name>
<dbReference type="Pfam" id="PF04775">
    <property type="entry name" value="Bile_Hydr_Trans"/>
    <property type="match status" value="1"/>
</dbReference>
<sequence>MQRAVIAKTTNEAVGFSTHQELQDELYLHELQKIDAIRFHLGSKQRKCLREEIHKDVLVTGDYEVQENGQRADLSVTDSKGHILYSKEDAKKGKFAFTTEEYDMFEVCFESKPAGGVVGPEREVYLELKHGVEAKSYDELAKAEKLKPLEVELRRLEDLSKSIVDDFAYMRAREEEMRDTNASCRLLNIGKILGASPAQQQCRSTANGSSSLNLCTLSVSPSVSMFDQKVSIRIHGLPSHGMATLQAWMYQKWRGKDTLFVSYGRYYADPNGEIDLDRHPSLSGTYTGVDSMGLFWSMGSLPGHPKDIRVAIRKAQEPILINLAVFSGHITVDESSIAMKTITPLCTCTITRLFKAPDVKRIEIKEGNIRGALFLPPGNGPFLGVIDMYGGAGGLRDARAGLLATRGFAILALAYLKHQDLPEEITGIRLEYFQVKAVVNINGPPFAMHDLWHQGKLFMKQKYPDTIKSDEMGYVFIGPHEYTRENFIPVWKSETHILCLCGDDDGHSRSQWLLDLKDCYPEDKQHKINVVVYPGAGHLLEPPYTPHCLYCFSPALKQHGLWGGSPVPHATAQLDGWQRAVLFLKTILTQETKSSKVVMCSAGEKASM</sequence>
<dbReference type="GO" id="GO:0047617">
    <property type="term" value="F:fatty acyl-CoA hydrolase activity"/>
    <property type="evidence" value="ECO:0007669"/>
    <property type="project" value="TreeGrafter"/>
</dbReference>
<organism evidence="2 3">
    <name type="scientific">Pomacea canaliculata</name>
    <name type="common">Golden apple snail</name>
    <dbReference type="NCBI Taxonomy" id="400727"/>
    <lineage>
        <taxon>Eukaryota</taxon>
        <taxon>Metazoa</taxon>
        <taxon>Spiralia</taxon>
        <taxon>Lophotrochozoa</taxon>
        <taxon>Mollusca</taxon>
        <taxon>Gastropoda</taxon>
        <taxon>Caenogastropoda</taxon>
        <taxon>Architaenioglossa</taxon>
        <taxon>Ampullarioidea</taxon>
        <taxon>Ampullariidae</taxon>
        <taxon>Pomacea</taxon>
    </lineage>
</organism>
<dbReference type="PANTHER" id="PTHR10824:SF4">
    <property type="entry name" value="ACYL-COENZYME A THIOESTERASE 1-LIKE"/>
    <property type="match status" value="1"/>
</dbReference>
<dbReference type="Proteomes" id="UP000245119">
    <property type="component" value="Linkage Group LG8"/>
</dbReference>
<dbReference type="SMART" id="SM01190">
    <property type="entry name" value="EMP24_GP25L"/>
    <property type="match status" value="1"/>
</dbReference>
<dbReference type="SUPFAM" id="SSF53474">
    <property type="entry name" value="alpha/beta-Hydrolases"/>
    <property type="match status" value="1"/>
</dbReference>
<dbReference type="InterPro" id="IPR042490">
    <property type="entry name" value="Thio_Ohase/BAAT_N"/>
</dbReference>
<dbReference type="InterPro" id="IPR009038">
    <property type="entry name" value="GOLD_dom"/>
</dbReference>
<dbReference type="PROSITE" id="PS50866">
    <property type="entry name" value="GOLD"/>
    <property type="match status" value="1"/>
</dbReference>
<dbReference type="Pfam" id="PF01105">
    <property type="entry name" value="EMP24_GP25L"/>
    <property type="match status" value="1"/>
</dbReference>
<dbReference type="GO" id="GO:0006631">
    <property type="term" value="P:fatty acid metabolic process"/>
    <property type="evidence" value="ECO:0007669"/>
    <property type="project" value="TreeGrafter"/>
</dbReference>
<dbReference type="InterPro" id="IPR014940">
    <property type="entry name" value="BAAT_C"/>
</dbReference>
<dbReference type="OrthoDB" id="6347013at2759"/>
<proteinExistence type="predicted"/>
<keyword evidence="3" id="KW-1185">Reference proteome</keyword>
<dbReference type="GO" id="GO:0006637">
    <property type="term" value="P:acyl-CoA metabolic process"/>
    <property type="evidence" value="ECO:0007669"/>
    <property type="project" value="TreeGrafter"/>
</dbReference>
<reference evidence="2 3" key="1">
    <citation type="submission" date="2018-04" db="EMBL/GenBank/DDBJ databases">
        <title>The genome of golden apple snail Pomacea canaliculata provides insight into stress tolerance and invasive adaptation.</title>
        <authorList>
            <person name="Liu C."/>
            <person name="Liu B."/>
            <person name="Ren Y."/>
            <person name="Zhang Y."/>
            <person name="Wang H."/>
            <person name="Li S."/>
            <person name="Jiang F."/>
            <person name="Yin L."/>
            <person name="Zhang G."/>
            <person name="Qian W."/>
            <person name="Fan W."/>
        </authorList>
    </citation>
    <scope>NUCLEOTIDE SEQUENCE [LARGE SCALE GENOMIC DNA]</scope>
    <source>
        <strain evidence="2">SZHN2017</strain>
        <tissue evidence="2">Muscle</tissue>
    </source>
</reference>
<comment type="caution">
    <text evidence="2">The sequence shown here is derived from an EMBL/GenBank/DDBJ whole genome shotgun (WGS) entry which is preliminary data.</text>
</comment>
<accession>A0A2T7NW92</accession>
<dbReference type="Gene3D" id="3.40.50.1820">
    <property type="entry name" value="alpha/beta hydrolase"/>
    <property type="match status" value="2"/>
</dbReference>
<dbReference type="EMBL" id="PZQS01000008">
    <property type="protein sequence ID" value="PVD25448.1"/>
    <property type="molecule type" value="Genomic_DNA"/>
</dbReference>
<dbReference type="Gene3D" id="2.60.40.2240">
    <property type="entry name" value="Acyl-CoA thioester hydrolase/BAAT N-terminal domain"/>
    <property type="match status" value="1"/>
</dbReference>
<gene>
    <name evidence="2" type="ORF">C0Q70_13104</name>
</gene>
<feature type="domain" description="GOLD" evidence="1">
    <location>
        <begin position="46"/>
        <end position="155"/>
    </location>
</feature>
<dbReference type="Pfam" id="PF08840">
    <property type="entry name" value="BAAT_C"/>
    <property type="match status" value="1"/>
</dbReference>
<dbReference type="InterPro" id="IPR006862">
    <property type="entry name" value="Thio_Ohase/aa_AcTrfase"/>
</dbReference>
<evidence type="ECO:0000313" key="2">
    <source>
        <dbReference type="EMBL" id="PVD25448.1"/>
    </source>
</evidence>
<evidence type="ECO:0000259" key="1">
    <source>
        <dbReference type="PROSITE" id="PS50866"/>
    </source>
</evidence>
<dbReference type="AlphaFoldDB" id="A0A2T7NW92"/>
<dbReference type="InterPro" id="IPR029058">
    <property type="entry name" value="AB_hydrolase_fold"/>
</dbReference>
<evidence type="ECO:0000313" key="3">
    <source>
        <dbReference type="Proteomes" id="UP000245119"/>
    </source>
</evidence>
<dbReference type="PANTHER" id="PTHR10824">
    <property type="entry name" value="ACYL-COENZYME A THIOESTERASE-RELATED"/>
    <property type="match status" value="1"/>
</dbReference>
<dbReference type="STRING" id="400727.A0A2T7NW92"/>
<protein>
    <recommendedName>
        <fullName evidence="1">GOLD domain-containing protein</fullName>
    </recommendedName>
</protein>